<dbReference type="Pfam" id="PF01144">
    <property type="entry name" value="CoA_trans"/>
    <property type="match status" value="1"/>
</dbReference>
<evidence type="ECO:0000313" key="2">
    <source>
        <dbReference type="EMBL" id="KAK7201075.1"/>
    </source>
</evidence>
<protein>
    <submittedName>
        <fullName evidence="2">Coenzyme A transferase</fullName>
    </submittedName>
</protein>
<gene>
    <name evidence="2" type="ORF">NESM_000167600</name>
</gene>
<evidence type="ECO:0000256" key="1">
    <source>
        <dbReference type="ARBA" id="ARBA00022679"/>
    </source>
</evidence>
<dbReference type="InterPro" id="IPR004165">
    <property type="entry name" value="CoA_trans_fam_I"/>
</dbReference>
<dbReference type="Gene3D" id="3.40.1080.10">
    <property type="entry name" value="Glutaconate Coenzyme A-transferase"/>
    <property type="match status" value="1"/>
</dbReference>
<dbReference type="AlphaFoldDB" id="A0AAW0F4E5"/>
<sequence length="131" mass="14338">MKGFVTWRTVPRWQWCTAVVPGKVLTGMGGAMDLVMSGCKTVVLMEHVEKGGRSRVVQSCSAPLTATGVVDVLITELCTFRFEKRQGGVNKMWLAEVSEGVTVEEVRAKTEAAFDVDPNLKVMPRAPPLSR</sequence>
<comment type="caution">
    <text evidence="2">The sequence shown here is derived from an EMBL/GenBank/DDBJ whole genome shotgun (WGS) entry which is preliminary data.</text>
</comment>
<reference evidence="2 3" key="1">
    <citation type="journal article" date="2021" name="MBio">
        <title>A New Model Trypanosomatid, Novymonas esmeraldas: Genomic Perception of Its 'Candidatus Pandoraea novymonadis' Endosymbiont.</title>
        <authorList>
            <person name="Zakharova A."/>
            <person name="Saura A."/>
            <person name="Butenko A."/>
            <person name="Podesvova L."/>
            <person name="Warmusova S."/>
            <person name="Kostygov A.Y."/>
            <person name="Nenarokova A."/>
            <person name="Lukes J."/>
            <person name="Opperdoes F.R."/>
            <person name="Yurchenko V."/>
        </authorList>
    </citation>
    <scope>NUCLEOTIDE SEQUENCE [LARGE SCALE GENOMIC DNA]</scope>
    <source>
        <strain evidence="2 3">E262AT.01</strain>
    </source>
</reference>
<evidence type="ECO:0000313" key="3">
    <source>
        <dbReference type="Proteomes" id="UP001430356"/>
    </source>
</evidence>
<accession>A0AAW0F4E5</accession>
<dbReference type="InterPro" id="IPR037171">
    <property type="entry name" value="NagB/RpiA_transferase-like"/>
</dbReference>
<dbReference type="GO" id="GO:0008410">
    <property type="term" value="F:CoA-transferase activity"/>
    <property type="evidence" value="ECO:0007669"/>
    <property type="project" value="InterPro"/>
</dbReference>
<dbReference type="PANTHER" id="PTHR13707">
    <property type="entry name" value="KETOACID-COENZYME A TRANSFERASE"/>
    <property type="match status" value="1"/>
</dbReference>
<dbReference type="PANTHER" id="PTHR13707:SF60">
    <property type="entry name" value="ACETATE COA-TRANSFERASE SUBUNIT ALPHA"/>
    <property type="match status" value="1"/>
</dbReference>
<dbReference type="SUPFAM" id="SSF100950">
    <property type="entry name" value="NagB/RpiA/CoA transferase-like"/>
    <property type="match status" value="1"/>
</dbReference>
<proteinExistence type="predicted"/>
<organism evidence="2 3">
    <name type="scientific">Novymonas esmeraldas</name>
    <dbReference type="NCBI Taxonomy" id="1808958"/>
    <lineage>
        <taxon>Eukaryota</taxon>
        <taxon>Discoba</taxon>
        <taxon>Euglenozoa</taxon>
        <taxon>Kinetoplastea</taxon>
        <taxon>Metakinetoplastina</taxon>
        <taxon>Trypanosomatida</taxon>
        <taxon>Trypanosomatidae</taxon>
        <taxon>Novymonas</taxon>
    </lineage>
</organism>
<keyword evidence="1 2" id="KW-0808">Transferase</keyword>
<keyword evidence="3" id="KW-1185">Reference proteome</keyword>
<name>A0AAW0F4E5_9TRYP</name>
<dbReference type="EMBL" id="JAECZO010000011">
    <property type="protein sequence ID" value="KAK7201075.1"/>
    <property type="molecule type" value="Genomic_DNA"/>
</dbReference>
<dbReference type="Proteomes" id="UP001430356">
    <property type="component" value="Unassembled WGS sequence"/>
</dbReference>